<protein>
    <submittedName>
        <fullName evidence="3">Helix-turn-helix transcriptional regulator</fullName>
    </submittedName>
</protein>
<dbReference type="InterPro" id="IPR011051">
    <property type="entry name" value="RmlC_Cupin_sf"/>
</dbReference>
<name>A0A7Y2E6A4_UNCEI</name>
<dbReference type="SUPFAM" id="SSF47413">
    <property type="entry name" value="lambda repressor-like DNA-binding domains"/>
    <property type="match status" value="1"/>
</dbReference>
<dbReference type="CDD" id="cd00093">
    <property type="entry name" value="HTH_XRE"/>
    <property type="match status" value="1"/>
</dbReference>
<dbReference type="Pfam" id="PF01381">
    <property type="entry name" value="HTH_3"/>
    <property type="match status" value="1"/>
</dbReference>
<reference evidence="3 4" key="1">
    <citation type="submission" date="2020-03" db="EMBL/GenBank/DDBJ databases">
        <title>Metabolic flexibility allows generalist bacteria to become dominant in a frequently disturbed ecosystem.</title>
        <authorList>
            <person name="Chen Y.-J."/>
            <person name="Leung P.M."/>
            <person name="Bay S.K."/>
            <person name="Hugenholtz P."/>
            <person name="Kessler A.J."/>
            <person name="Shelley G."/>
            <person name="Waite D.W."/>
            <person name="Cook P.L."/>
            <person name="Greening C."/>
        </authorList>
    </citation>
    <scope>NUCLEOTIDE SEQUENCE [LARGE SCALE GENOMIC DNA]</scope>
    <source>
        <strain evidence="3">SS_bin_28</strain>
    </source>
</reference>
<dbReference type="PROSITE" id="PS50943">
    <property type="entry name" value="HTH_CROC1"/>
    <property type="match status" value="1"/>
</dbReference>
<dbReference type="SUPFAM" id="SSF51182">
    <property type="entry name" value="RmlC-like cupins"/>
    <property type="match status" value="1"/>
</dbReference>
<comment type="caution">
    <text evidence="3">The sequence shown here is derived from an EMBL/GenBank/DDBJ whole genome shotgun (WGS) entry which is preliminary data.</text>
</comment>
<evidence type="ECO:0000313" key="3">
    <source>
        <dbReference type="EMBL" id="NNF06018.1"/>
    </source>
</evidence>
<dbReference type="Gene3D" id="2.60.120.10">
    <property type="entry name" value="Jelly Rolls"/>
    <property type="match status" value="1"/>
</dbReference>
<organism evidence="3 4">
    <name type="scientific">Eiseniibacteriota bacterium</name>
    <dbReference type="NCBI Taxonomy" id="2212470"/>
    <lineage>
        <taxon>Bacteria</taxon>
        <taxon>Candidatus Eiseniibacteriota</taxon>
    </lineage>
</organism>
<dbReference type="AlphaFoldDB" id="A0A7Y2E6A4"/>
<keyword evidence="1" id="KW-0238">DNA-binding</keyword>
<dbReference type="GO" id="GO:0003677">
    <property type="term" value="F:DNA binding"/>
    <property type="evidence" value="ECO:0007669"/>
    <property type="project" value="UniProtKB-KW"/>
</dbReference>
<gene>
    <name evidence="3" type="ORF">HKN21_04600</name>
</gene>
<dbReference type="InterPro" id="IPR001387">
    <property type="entry name" value="Cro/C1-type_HTH"/>
</dbReference>
<sequence length="198" mass="21617">MLSKTDLGERIRVVRKQRRLTLKELEKTSGFSATHISEIERGKTSPTIGALVRIAKALGKEPSYFLEEEQLSEIAMVRRDERRSLPKETTKAAGEFLTPGIPGGRLNAYVLTLEAGDAKEYLYGSHPGEEGAYLLGGEVKFQVGDKSHVLVSGDAIHYPSDQPHGFQNMGTDTAQILLVSTKRVRKSGSSSGTTGKRS</sequence>
<accession>A0A7Y2E6A4</accession>
<dbReference type="EMBL" id="JABDJR010000169">
    <property type="protein sequence ID" value="NNF06018.1"/>
    <property type="molecule type" value="Genomic_DNA"/>
</dbReference>
<dbReference type="InterPro" id="IPR013096">
    <property type="entry name" value="Cupin_2"/>
</dbReference>
<dbReference type="GO" id="GO:0005829">
    <property type="term" value="C:cytosol"/>
    <property type="evidence" value="ECO:0007669"/>
    <property type="project" value="TreeGrafter"/>
</dbReference>
<dbReference type="CDD" id="cd02209">
    <property type="entry name" value="cupin_XRE_C"/>
    <property type="match status" value="1"/>
</dbReference>
<dbReference type="InterPro" id="IPR050807">
    <property type="entry name" value="TransReg_Diox_bact_type"/>
</dbReference>
<dbReference type="PANTHER" id="PTHR46797">
    <property type="entry name" value="HTH-TYPE TRANSCRIPTIONAL REGULATOR"/>
    <property type="match status" value="1"/>
</dbReference>
<dbReference type="InterPro" id="IPR010982">
    <property type="entry name" value="Lambda_DNA-bd_dom_sf"/>
</dbReference>
<feature type="domain" description="HTH cro/C1-type" evidence="2">
    <location>
        <begin position="11"/>
        <end position="65"/>
    </location>
</feature>
<dbReference type="GO" id="GO:0003700">
    <property type="term" value="F:DNA-binding transcription factor activity"/>
    <property type="evidence" value="ECO:0007669"/>
    <property type="project" value="TreeGrafter"/>
</dbReference>
<proteinExistence type="predicted"/>
<dbReference type="SMART" id="SM00530">
    <property type="entry name" value="HTH_XRE"/>
    <property type="match status" value="1"/>
</dbReference>
<dbReference type="Proteomes" id="UP000547674">
    <property type="component" value="Unassembled WGS sequence"/>
</dbReference>
<dbReference type="PANTHER" id="PTHR46797:SF1">
    <property type="entry name" value="METHYLPHOSPHONATE SYNTHASE"/>
    <property type="match status" value="1"/>
</dbReference>
<evidence type="ECO:0000256" key="1">
    <source>
        <dbReference type="ARBA" id="ARBA00023125"/>
    </source>
</evidence>
<dbReference type="Pfam" id="PF07883">
    <property type="entry name" value="Cupin_2"/>
    <property type="match status" value="1"/>
</dbReference>
<dbReference type="Gene3D" id="1.10.260.40">
    <property type="entry name" value="lambda repressor-like DNA-binding domains"/>
    <property type="match status" value="1"/>
</dbReference>
<evidence type="ECO:0000313" key="4">
    <source>
        <dbReference type="Proteomes" id="UP000547674"/>
    </source>
</evidence>
<dbReference type="InterPro" id="IPR014710">
    <property type="entry name" value="RmlC-like_jellyroll"/>
</dbReference>
<evidence type="ECO:0000259" key="2">
    <source>
        <dbReference type="PROSITE" id="PS50943"/>
    </source>
</evidence>